<keyword evidence="2" id="KW-0433">Leucine-rich repeat</keyword>
<dbReference type="GO" id="GO:0048471">
    <property type="term" value="C:perinuclear region of cytoplasm"/>
    <property type="evidence" value="ECO:0007669"/>
    <property type="project" value="TreeGrafter"/>
</dbReference>
<dbReference type="InParanoid" id="Q235Y2"/>
<dbReference type="HOGENOM" id="CLU_026826_1_1_1"/>
<sequence>MIKKAQQGCFNLQFYSSKFILSDLSTQLRIESEDLSNLGPTLENQPNILILNVKTQNEDDKYLFYLSTALAKLNNLKSLKIDLDARYVSQESIQNLIFSLTSCLKLSILDLSFTTLGYCKGIYSNGKSLIDLGSKLATLNKLSNLTLKLQHNAYVSKNIKDLGNNLVNFTNLTELNLILPQQSCDNDEYSEHFISNLSTALSNCKNLLTLKLDIYSVLGKLSNLGCALSKCTNLKTLTLCFSYPNNLNELPHLCSILAQNLQINAFTLNLEEFNYHLMFYSKLDTQSLYSALSNFKSLNYLNLDFSNRENSLDKGDFINLDLAIQNCSTFSFALNHIKFDEDIISYLNQALINNINLSKLKLYFDRYEIKTGDLKNLYPSLTSMANLSNLTLSFKYSKFDNEQVQFLGVSLEKIYLLSNLTLDISSTYVSDEGISFLGSALKNCSNLSILSLSFGENKIGDEGASGLGSGLANCINLSNLTLDLRKNKIGDESTSGLGSGLANCINLSNLTLNLYGNEIGDEGASGLGSGLANCINLSNLTLNLYKISDEDASGLGSGLANCINLSNLTLDLGKISDEGASGLGSGLANCINLSNLTLNLRSMNQSQQFKLKSKCLKSKRLVVFQKYSQ</sequence>
<keyword evidence="3" id="KW-0677">Repeat</keyword>
<evidence type="ECO:0008006" key="6">
    <source>
        <dbReference type="Google" id="ProtNLM"/>
    </source>
</evidence>
<organism evidence="4 5">
    <name type="scientific">Tetrahymena thermophila (strain SB210)</name>
    <dbReference type="NCBI Taxonomy" id="312017"/>
    <lineage>
        <taxon>Eukaryota</taxon>
        <taxon>Sar</taxon>
        <taxon>Alveolata</taxon>
        <taxon>Ciliophora</taxon>
        <taxon>Intramacronucleata</taxon>
        <taxon>Oligohymenophorea</taxon>
        <taxon>Hymenostomatida</taxon>
        <taxon>Tetrahymenina</taxon>
        <taxon>Tetrahymenidae</taxon>
        <taxon>Tetrahymena</taxon>
    </lineage>
</organism>
<dbReference type="PANTHER" id="PTHR24113">
    <property type="entry name" value="RAN GTPASE-ACTIVATING PROTEIN 1"/>
    <property type="match status" value="1"/>
</dbReference>
<dbReference type="InterPro" id="IPR032675">
    <property type="entry name" value="LRR_dom_sf"/>
</dbReference>
<dbReference type="GO" id="GO:0031267">
    <property type="term" value="F:small GTPase binding"/>
    <property type="evidence" value="ECO:0007669"/>
    <property type="project" value="TreeGrafter"/>
</dbReference>
<dbReference type="SMART" id="SM00368">
    <property type="entry name" value="LRR_RI"/>
    <property type="match status" value="3"/>
</dbReference>
<dbReference type="InterPro" id="IPR027038">
    <property type="entry name" value="RanGap"/>
</dbReference>
<evidence type="ECO:0000256" key="1">
    <source>
        <dbReference type="ARBA" id="ARBA00022468"/>
    </source>
</evidence>
<name>Q235Y2_TETTS</name>
<protein>
    <recommendedName>
        <fullName evidence="6">Kinase domain protein</fullName>
    </recommendedName>
</protein>
<dbReference type="GO" id="GO:0005829">
    <property type="term" value="C:cytosol"/>
    <property type="evidence" value="ECO:0007669"/>
    <property type="project" value="TreeGrafter"/>
</dbReference>
<dbReference type="GO" id="GO:0006913">
    <property type="term" value="P:nucleocytoplasmic transport"/>
    <property type="evidence" value="ECO:0007669"/>
    <property type="project" value="TreeGrafter"/>
</dbReference>
<dbReference type="GO" id="GO:0005096">
    <property type="term" value="F:GTPase activator activity"/>
    <property type="evidence" value="ECO:0007669"/>
    <property type="project" value="UniProtKB-KW"/>
</dbReference>
<proteinExistence type="predicted"/>
<dbReference type="AlphaFoldDB" id="Q235Y2"/>
<evidence type="ECO:0000313" key="4">
    <source>
        <dbReference type="EMBL" id="EAR92618.3"/>
    </source>
</evidence>
<dbReference type="PANTHER" id="PTHR24113:SF12">
    <property type="entry name" value="RAN GTPASE-ACTIVATING PROTEIN 1"/>
    <property type="match status" value="1"/>
</dbReference>
<keyword evidence="1" id="KW-0343">GTPase activation</keyword>
<dbReference type="Proteomes" id="UP000009168">
    <property type="component" value="Unassembled WGS sequence"/>
</dbReference>
<gene>
    <name evidence="4" type="ORF">TTHERM_00094090</name>
</gene>
<dbReference type="GeneID" id="7837976"/>
<keyword evidence="5" id="KW-1185">Reference proteome</keyword>
<dbReference type="eggNOG" id="KOG4308">
    <property type="taxonomic scope" value="Eukaryota"/>
</dbReference>
<dbReference type="GO" id="GO:0005634">
    <property type="term" value="C:nucleus"/>
    <property type="evidence" value="ECO:0007669"/>
    <property type="project" value="TreeGrafter"/>
</dbReference>
<dbReference type="Gene3D" id="3.80.10.10">
    <property type="entry name" value="Ribonuclease Inhibitor"/>
    <property type="match status" value="3"/>
</dbReference>
<reference evidence="5" key="1">
    <citation type="journal article" date="2006" name="PLoS Biol.">
        <title>Macronuclear genome sequence of the ciliate Tetrahymena thermophila, a model eukaryote.</title>
        <authorList>
            <person name="Eisen J.A."/>
            <person name="Coyne R.S."/>
            <person name="Wu M."/>
            <person name="Wu D."/>
            <person name="Thiagarajan M."/>
            <person name="Wortman J.R."/>
            <person name="Badger J.H."/>
            <person name="Ren Q."/>
            <person name="Amedeo P."/>
            <person name="Jones K.M."/>
            <person name="Tallon L.J."/>
            <person name="Delcher A.L."/>
            <person name="Salzberg S.L."/>
            <person name="Silva J.C."/>
            <person name="Haas B.J."/>
            <person name="Majoros W.H."/>
            <person name="Farzad M."/>
            <person name="Carlton J.M."/>
            <person name="Smith R.K. Jr."/>
            <person name="Garg J."/>
            <person name="Pearlman R.E."/>
            <person name="Karrer K.M."/>
            <person name="Sun L."/>
            <person name="Manning G."/>
            <person name="Elde N.C."/>
            <person name="Turkewitz A.P."/>
            <person name="Asai D.J."/>
            <person name="Wilkes D.E."/>
            <person name="Wang Y."/>
            <person name="Cai H."/>
            <person name="Collins K."/>
            <person name="Stewart B.A."/>
            <person name="Lee S.R."/>
            <person name="Wilamowska K."/>
            <person name="Weinberg Z."/>
            <person name="Ruzzo W.L."/>
            <person name="Wloga D."/>
            <person name="Gaertig J."/>
            <person name="Frankel J."/>
            <person name="Tsao C.-C."/>
            <person name="Gorovsky M.A."/>
            <person name="Keeling P.J."/>
            <person name="Waller R.F."/>
            <person name="Patron N.J."/>
            <person name="Cherry J.M."/>
            <person name="Stover N.A."/>
            <person name="Krieger C.J."/>
            <person name="del Toro C."/>
            <person name="Ryder H.F."/>
            <person name="Williamson S.C."/>
            <person name="Barbeau R.A."/>
            <person name="Hamilton E.P."/>
            <person name="Orias E."/>
        </authorList>
    </citation>
    <scope>NUCLEOTIDE SEQUENCE [LARGE SCALE GENOMIC DNA]</scope>
    <source>
        <strain evidence="5">SB210</strain>
    </source>
</reference>
<dbReference type="RefSeq" id="XP_001012863.3">
    <property type="nucleotide sequence ID" value="XM_001012863.3"/>
</dbReference>
<evidence type="ECO:0000313" key="5">
    <source>
        <dbReference type="Proteomes" id="UP000009168"/>
    </source>
</evidence>
<evidence type="ECO:0000256" key="3">
    <source>
        <dbReference type="ARBA" id="ARBA00022737"/>
    </source>
</evidence>
<dbReference type="SUPFAM" id="SSF52047">
    <property type="entry name" value="RNI-like"/>
    <property type="match status" value="2"/>
</dbReference>
<dbReference type="KEGG" id="tet:TTHERM_00094090"/>
<accession>Q235Y2</accession>
<evidence type="ECO:0000256" key="2">
    <source>
        <dbReference type="ARBA" id="ARBA00022614"/>
    </source>
</evidence>
<dbReference type="EMBL" id="GG662749">
    <property type="protein sequence ID" value="EAR92618.3"/>
    <property type="molecule type" value="Genomic_DNA"/>
</dbReference>